<keyword evidence="4 7" id="KW-0812">Transmembrane</keyword>
<feature type="transmembrane region" description="Helical" evidence="7">
    <location>
        <begin position="33"/>
        <end position="53"/>
    </location>
</feature>
<dbReference type="InterPro" id="IPR007353">
    <property type="entry name" value="DUF421"/>
</dbReference>
<dbReference type="EMBL" id="QOCW01000039">
    <property type="protein sequence ID" value="RBW67386.1"/>
    <property type="molecule type" value="Genomic_DNA"/>
</dbReference>
<dbReference type="InterPro" id="IPR012452">
    <property type="entry name" value="DUF1657"/>
</dbReference>
<evidence type="ECO:0000256" key="2">
    <source>
        <dbReference type="ARBA" id="ARBA00006448"/>
    </source>
</evidence>
<organism evidence="9 10">
    <name type="scientific">Bacillus taeanensis</name>
    <dbReference type="NCBI Taxonomy" id="273032"/>
    <lineage>
        <taxon>Bacteria</taxon>
        <taxon>Bacillati</taxon>
        <taxon>Bacillota</taxon>
        <taxon>Bacilli</taxon>
        <taxon>Bacillales</taxon>
        <taxon>Bacillaceae</taxon>
        <taxon>Bacillus</taxon>
    </lineage>
</organism>
<dbReference type="Proteomes" id="UP000253314">
    <property type="component" value="Unassembled WGS sequence"/>
</dbReference>
<feature type="transmembrane region" description="Helical" evidence="7">
    <location>
        <begin position="59"/>
        <end position="79"/>
    </location>
</feature>
<evidence type="ECO:0000259" key="8">
    <source>
        <dbReference type="Pfam" id="PF04239"/>
    </source>
</evidence>
<dbReference type="Gene3D" id="3.30.240.20">
    <property type="entry name" value="bsu07140 like domains"/>
    <property type="match status" value="2"/>
</dbReference>
<keyword evidence="5 7" id="KW-1133">Transmembrane helix</keyword>
<feature type="domain" description="YetF C-terminal" evidence="8">
    <location>
        <begin position="82"/>
        <end position="214"/>
    </location>
</feature>
<dbReference type="Pfam" id="PF07870">
    <property type="entry name" value="DUF1657"/>
    <property type="match status" value="1"/>
</dbReference>
<evidence type="ECO:0000256" key="4">
    <source>
        <dbReference type="ARBA" id="ARBA00022692"/>
    </source>
</evidence>
<accession>A0A366XNS9</accession>
<evidence type="ECO:0000256" key="1">
    <source>
        <dbReference type="ARBA" id="ARBA00004651"/>
    </source>
</evidence>
<evidence type="ECO:0000256" key="5">
    <source>
        <dbReference type="ARBA" id="ARBA00022989"/>
    </source>
</evidence>
<comment type="similarity">
    <text evidence="2">Belongs to the UPF0702 family.</text>
</comment>
<feature type="transmembrane region" description="Helical" evidence="7">
    <location>
        <begin position="7"/>
        <end position="26"/>
    </location>
</feature>
<evidence type="ECO:0000256" key="7">
    <source>
        <dbReference type="SAM" id="Phobius"/>
    </source>
</evidence>
<dbReference type="OrthoDB" id="9778331at2"/>
<evidence type="ECO:0000256" key="6">
    <source>
        <dbReference type="ARBA" id="ARBA00023136"/>
    </source>
</evidence>
<comment type="subcellular location">
    <subcellularLocation>
        <location evidence="1">Cell membrane</location>
        <topology evidence="1">Multi-pass membrane protein</topology>
    </subcellularLocation>
</comment>
<protein>
    <recommendedName>
        <fullName evidence="8">YetF C-terminal domain-containing protein</fullName>
    </recommendedName>
</protein>
<proteinExistence type="inferred from homology"/>
<dbReference type="AlphaFoldDB" id="A0A366XNS9"/>
<dbReference type="GO" id="GO:0005886">
    <property type="term" value="C:plasma membrane"/>
    <property type="evidence" value="ECO:0007669"/>
    <property type="project" value="UniProtKB-SubCell"/>
</dbReference>
<keyword evidence="10" id="KW-1185">Reference proteome</keyword>
<keyword evidence="6 7" id="KW-0472">Membrane</keyword>
<name>A0A366XNS9_9BACI</name>
<evidence type="ECO:0000256" key="3">
    <source>
        <dbReference type="ARBA" id="ARBA00022475"/>
    </source>
</evidence>
<dbReference type="PANTHER" id="PTHR34582:SF7">
    <property type="entry name" value="UPF0702 TRANSMEMBRANE PROTEIN YDFS"/>
    <property type="match status" value="1"/>
</dbReference>
<reference evidence="9 10" key="1">
    <citation type="submission" date="2018-07" db="EMBL/GenBank/DDBJ databases">
        <title>Lottiidibacillus patelloidae gen. nov., sp. nov., isolated from the intestinal tract of a marine limpet and the reclassification of B. taeanensis BH030017T, B. algicola KMM 3737T and B. hwajinpoensis SW-72T as genus Lottiidibacillus.</title>
        <authorList>
            <person name="Liu R."/>
            <person name="Huang Z."/>
        </authorList>
    </citation>
    <scope>NUCLEOTIDE SEQUENCE [LARGE SCALE GENOMIC DNA]</scope>
    <source>
        <strain evidence="9 10">BH030017</strain>
    </source>
</reference>
<evidence type="ECO:0000313" key="10">
    <source>
        <dbReference type="Proteomes" id="UP000253314"/>
    </source>
</evidence>
<dbReference type="RefSeq" id="WP_113808421.1">
    <property type="nucleotide sequence ID" value="NZ_QOCW01000039.1"/>
</dbReference>
<gene>
    <name evidence="9" type="ORF">DS031_22570</name>
</gene>
<dbReference type="PANTHER" id="PTHR34582">
    <property type="entry name" value="UPF0702 TRANSMEMBRANE PROTEIN YCAP"/>
    <property type="match status" value="1"/>
</dbReference>
<sequence length="286" mass="31975">MPAWLEVTIRSFAILAGLFLIAKLLGKKQLSKLSFFEYIVGITIGDIAGALSMELEASLSQGITAIVIWTSIPVLINLLSLKNKKFRDFVEGKATIFIKDGKVMEDNLKSEKYTADELLEQLRKKDIFKLADVEFALLESNGEISTLLKREHQPLTPHDMNVPTAPQKETQTVIMDGEILDEPLTAIGQNRGWLKTELEKIGVSIENVFLGQVDSFGQLTVDLYDDQLQMPAPKQQPLLLASIKKCQADLELFALATENNRAKKMYAENAVKLDEVLTKVQTILRN</sequence>
<comment type="caution">
    <text evidence="9">The sequence shown here is derived from an EMBL/GenBank/DDBJ whole genome shotgun (WGS) entry which is preliminary data.</text>
</comment>
<dbReference type="InterPro" id="IPR023090">
    <property type="entry name" value="UPF0702_alpha/beta_dom_sf"/>
</dbReference>
<keyword evidence="3" id="KW-1003">Cell membrane</keyword>
<evidence type="ECO:0000313" key="9">
    <source>
        <dbReference type="EMBL" id="RBW67386.1"/>
    </source>
</evidence>
<dbReference type="Pfam" id="PF04239">
    <property type="entry name" value="DUF421"/>
    <property type="match status" value="1"/>
</dbReference>